<evidence type="ECO:0000256" key="11">
    <source>
        <dbReference type="PROSITE-ProRule" id="PRU01006"/>
    </source>
</evidence>
<dbReference type="InterPro" id="IPR036322">
    <property type="entry name" value="WD40_repeat_dom_sf"/>
</dbReference>
<comment type="subcellular location">
    <subcellularLocation>
        <location evidence="8">Endomembrane system</location>
        <topology evidence="8">Peripheral membrane protein</topology>
        <orientation evidence="8">Cytoplasmic side</orientation>
    </subcellularLocation>
    <subcellularLocation>
        <location evidence="9">Vacuole membrane</location>
        <topology evidence="9">Peripheral membrane protein</topology>
        <orientation evidence="9">Cytoplasmic side</orientation>
    </subcellularLocation>
</comment>
<keyword evidence="7 9" id="KW-0472">Membrane</keyword>
<dbReference type="Pfam" id="PF23341">
    <property type="entry name" value="PEP5_VPS11_N"/>
    <property type="match status" value="1"/>
</dbReference>
<keyword evidence="15" id="KW-1185">Reference proteome</keyword>
<dbReference type="GO" id="GO:0048284">
    <property type="term" value="P:organelle fusion"/>
    <property type="evidence" value="ECO:0007669"/>
    <property type="project" value="TreeGrafter"/>
</dbReference>
<evidence type="ECO:0000256" key="3">
    <source>
        <dbReference type="ARBA" id="ARBA00022723"/>
    </source>
</evidence>
<keyword evidence="2 9" id="KW-0813">Transport</keyword>
<evidence type="ECO:0000256" key="6">
    <source>
        <dbReference type="ARBA" id="ARBA00022927"/>
    </source>
</evidence>
<dbReference type="InterPro" id="IPR001841">
    <property type="entry name" value="Znf_RING"/>
</dbReference>
<evidence type="ECO:0000256" key="2">
    <source>
        <dbReference type="ARBA" id="ARBA00022448"/>
    </source>
</evidence>
<evidence type="ECO:0000256" key="9">
    <source>
        <dbReference type="PIRNR" id="PIRNR007860"/>
    </source>
</evidence>
<feature type="region of interest" description="Disordered" evidence="12">
    <location>
        <begin position="626"/>
        <end position="681"/>
    </location>
</feature>
<dbReference type="SUPFAM" id="SSF48371">
    <property type="entry name" value="ARM repeat"/>
    <property type="match status" value="1"/>
</dbReference>
<keyword evidence="3" id="KW-0479">Metal-binding</keyword>
<dbReference type="SUPFAM" id="SSF50978">
    <property type="entry name" value="WD40 repeat-like"/>
    <property type="match status" value="1"/>
</dbReference>
<dbReference type="Gene3D" id="2.130.10.10">
    <property type="entry name" value="YVTN repeat-like/Quinoprotein amine dehydrogenase"/>
    <property type="match status" value="1"/>
</dbReference>
<dbReference type="Proteomes" id="UP000294933">
    <property type="component" value="Unassembled WGS sequence"/>
</dbReference>
<proteinExistence type="inferred from homology"/>
<accession>A0A4Y7Q373</accession>
<evidence type="ECO:0000256" key="8">
    <source>
        <dbReference type="ARBA" id="ARBA00029433"/>
    </source>
</evidence>
<keyword evidence="9" id="KW-0926">Vacuole</keyword>
<feature type="repeat" description="CHCR" evidence="11">
    <location>
        <begin position="428"/>
        <end position="586"/>
    </location>
</feature>
<dbReference type="GO" id="GO:0000329">
    <property type="term" value="C:fungal-type vacuole membrane"/>
    <property type="evidence" value="ECO:0007669"/>
    <property type="project" value="UniProtKB-UniRule"/>
</dbReference>
<protein>
    <recommendedName>
        <fullName evidence="9">E3 ubiquitin-protein ligase PEP5</fullName>
        <ecNumber evidence="9">2.3.2.27</ecNumber>
    </recommendedName>
</protein>
<dbReference type="InterPro" id="IPR015943">
    <property type="entry name" value="WD40/YVTN_repeat-like_dom_sf"/>
</dbReference>
<dbReference type="PROSITE" id="PS50236">
    <property type="entry name" value="CHCR"/>
    <property type="match status" value="1"/>
</dbReference>
<dbReference type="GO" id="GO:0033263">
    <property type="term" value="C:CORVET complex"/>
    <property type="evidence" value="ECO:0007669"/>
    <property type="project" value="UniProtKB-UniRule"/>
</dbReference>
<keyword evidence="6 9" id="KW-0653">Protein transport</keyword>
<evidence type="ECO:0000256" key="10">
    <source>
        <dbReference type="PROSITE-ProRule" id="PRU00175"/>
    </source>
</evidence>
<dbReference type="GO" id="GO:0006886">
    <property type="term" value="P:intracellular protein transport"/>
    <property type="evidence" value="ECO:0007669"/>
    <property type="project" value="UniProtKB-UniRule"/>
</dbReference>
<evidence type="ECO:0000256" key="4">
    <source>
        <dbReference type="ARBA" id="ARBA00022771"/>
    </source>
</evidence>
<dbReference type="AlphaFoldDB" id="A0A4Y7Q373"/>
<dbReference type="Pfam" id="PF23356">
    <property type="entry name" value="TPR_PEP5_VPS11"/>
    <property type="match status" value="2"/>
</dbReference>
<name>A0A4Y7Q373_9AGAM</name>
<keyword evidence="5" id="KW-0862">Zinc</keyword>
<feature type="compositionally biased region" description="Polar residues" evidence="12">
    <location>
        <begin position="661"/>
        <end position="674"/>
    </location>
</feature>
<evidence type="ECO:0000256" key="5">
    <source>
        <dbReference type="ARBA" id="ARBA00022833"/>
    </source>
</evidence>
<dbReference type="PIRSF" id="PIRSF007860">
    <property type="entry name" value="VPS11"/>
    <property type="match status" value="1"/>
</dbReference>
<dbReference type="EC" id="2.3.2.27" evidence="9"/>
<evidence type="ECO:0000256" key="12">
    <source>
        <dbReference type="SAM" id="MobiDB-lite"/>
    </source>
</evidence>
<dbReference type="GO" id="GO:0007032">
    <property type="term" value="P:endosome organization"/>
    <property type="evidence" value="ECO:0007669"/>
    <property type="project" value="TreeGrafter"/>
</dbReference>
<dbReference type="GO" id="GO:0030897">
    <property type="term" value="C:HOPS complex"/>
    <property type="evidence" value="ECO:0007669"/>
    <property type="project" value="UniProtKB-UniRule"/>
</dbReference>
<reference evidence="14 15" key="1">
    <citation type="submission" date="2018-06" db="EMBL/GenBank/DDBJ databases">
        <title>A transcriptomic atlas of mushroom development highlights an independent origin of complex multicellularity.</title>
        <authorList>
            <consortium name="DOE Joint Genome Institute"/>
            <person name="Krizsan K."/>
            <person name="Almasi E."/>
            <person name="Merenyi Z."/>
            <person name="Sahu N."/>
            <person name="Viragh M."/>
            <person name="Koszo T."/>
            <person name="Mondo S."/>
            <person name="Kiss B."/>
            <person name="Balint B."/>
            <person name="Kues U."/>
            <person name="Barry K."/>
            <person name="Hegedus J.C."/>
            <person name="Henrissat B."/>
            <person name="Johnson J."/>
            <person name="Lipzen A."/>
            <person name="Ohm R."/>
            <person name="Nagy I."/>
            <person name="Pangilinan J."/>
            <person name="Yan J."/>
            <person name="Xiong Y."/>
            <person name="Grigoriev I.V."/>
            <person name="Hibbett D.S."/>
            <person name="Nagy L.G."/>
        </authorList>
    </citation>
    <scope>NUCLEOTIDE SEQUENCE [LARGE SCALE GENOMIC DNA]</scope>
    <source>
        <strain evidence="14 15">SZMC22713</strain>
    </source>
</reference>
<dbReference type="InterPro" id="IPR057308">
    <property type="entry name" value="CHCR_PEP5_VPS11"/>
</dbReference>
<dbReference type="InterPro" id="IPR016528">
    <property type="entry name" value="VPS11"/>
</dbReference>
<dbReference type="Pfam" id="PF17122">
    <property type="entry name" value="zf-C3H2C3"/>
    <property type="match status" value="1"/>
</dbReference>
<evidence type="ECO:0000259" key="13">
    <source>
        <dbReference type="PROSITE" id="PS50089"/>
    </source>
</evidence>
<sequence>MTALVPGSAVAPAWRQFPFFEVAPVKDIHDLASPPEVFKNTPEISAVSPSSVGVLLADIYGTIHVLSKDFESVHSWVAHVSGRVTHMVDRDGILVTVGEEESTPQPLLKIWDLRKLNKTSTPKLLRSIKLQHGNRPHPVSTVALSSSLSHLAIGLADGTVLLFRHIDQSIFSGSTSLTALPKPRIIHESPTEPITGLGFREPTEESQHLFLFIVTINRVLCYQASGRGSGGTPVVVDEVGAGLGCAVMDWRQRNIIVARDEAIYMCSTDGRGPSVAYEGHKSSVHTHLNYLIIVSPPFFPSASAASATVRNFVARTPVPSGTDVSKVTVFDLENKFIAYSGTFTEGVRAVVSEWGQIFILANDGKLSRLEEKPTPIKLEMLYQKPLFKLALDIAKTQGLEASSVADIHRRYGDHLYSQADYDGAMQQFIKTIGYLQPSYVIRKFLDAQRIHNLVTYLQELHSLGLANSDHTTLLLNTYTKLKDVSRLDSFIRTESRRPTDSTDKSKLPFDLDTAIRVCRQAGYFEHASYLAKKYDRHEDYLRIQVEDAGNYADALAYLRQLDPEATESSLARYGRVMLANLPDETTQLLIDICTGSNPITINPEALPAPQTKSSNTPSYLSYLALNRGSTSEPPVPPTPSTITAKPPDSPSPGPKRMSVAESPSNETPVATTPAPTIKPRVEKRPSPRLYFANFVDNMEKFVVFLEAVALRRWGQTVEDIAPGAAVAAPAAEPLADEEADKRDQVAVWITLLELYLTLHDKDGQDVFHAKALRLLKSEDIPYDSTHALILCSTRNFTPGLVLLWEKLGMYEEVLRFWMDKHNTSHDPSASAQVIHYLNIYGPAHPHLYVLVVRFLTSSPELLSRHAEELGHILEFIDSEKIIPPLGVIQVLSRNGVASVGLVKQWLMARIKESQDGIQTDRQLINSYREETKAKLQLVEELSDPEHPRVFHVTKCSACNVQLDLPSVHFMCNHSYHQRCLAYNETECPTCAQSHGLIREIRSNNERLAGNHELFLSEVKENGFSAVAGAFSRGMMGMTLLKGDDGVMQ</sequence>
<keyword evidence="4 10" id="KW-0863">Zinc-finger</keyword>
<dbReference type="STRING" id="50990.A0A4Y7Q373"/>
<dbReference type="GO" id="GO:0007033">
    <property type="term" value="P:vacuole organization"/>
    <property type="evidence" value="ECO:0007669"/>
    <property type="project" value="TreeGrafter"/>
</dbReference>
<dbReference type="EMBL" id="ML170180">
    <property type="protein sequence ID" value="TDL21592.1"/>
    <property type="molecule type" value="Genomic_DNA"/>
</dbReference>
<evidence type="ECO:0000313" key="14">
    <source>
        <dbReference type="EMBL" id="TDL21592.1"/>
    </source>
</evidence>
<dbReference type="VEuPathDB" id="FungiDB:BD410DRAFT_789710"/>
<evidence type="ECO:0000256" key="1">
    <source>
        <dbReference type="ARBA" id="ARBA00007070"/>
    </source>
</evidence>
<dbReference type="GO" id="GO:0006904">
    <property type="term" value="P:vesicle docking involved in exocytosis"/>
    <property type="evidence" value="ECO:0007669"/>
    <property type="project" value="TreeGrafter"/>
</dbReference>
<feature type="domain" description="RING-type" evidence="13">
    <location>
        <begin position="955"/>
        <end position="990"/>
    </location>
</feature>
<comment type="catalytic activity">
    <reaction evidence="9">
        <text>S-ubiquitinyl-[E2 ubiquitin-conjugating enzyme]-L-cysteine + [acceptor protein]-L-lysine = [E2 ubiquitin-conjugating enzyme]-L-cysteine + N(6)-ubiquitinyl-[acceptor protein]-L-lysine.</text>
        <dbReference type="EC" id="2.3.2.27"/>
    </reaction>
</comment>
<dbReference type="GO" id="GO:0061630">
    <property type="term" value="F:ubiquitin protein ligase activity"/>
    <property type="evidence" value="ECO:0007669"/>
    <property type="project" value="UniProtKB-EC"/>
</dbReference>
<comment type="subunit">
    <text evidence="9">Component of the homotypic vacuole fusion and vacuole protein sorting (HOPS) complex. Component of the class C core vacuole/endosome tethering (CORVET) complex.</text>
</comment>
<organism evidence="14 15">
    <name type="scientific">Rickenella mellea</name>
    <dbReference type="NCBI Taxonomy" id="50990"/>
    <lineage>
        <taxon>Eukaryota</taxon>
        <taxon>Fungi</taxon>
        <taxon>Dikarya</taxon>
        <taxon>Basidiomycota</taxon>
        <taxon>Agaricomycotina</taxon>
        <taxon>Agaricomycetes</taxon>
        <taxon>Hymenochaetales</taxon>
        <taxon>Rickenellaceae</taxon>
        <taxon>Rickenella</taxon>
    </lineage>
</organism>
<comment type="similarity">
    <text evidence="1 9">Belongs to the VPS11 family.</text>
</comment>
<dbReference type="Pfam" id="PF12451">
    <property type="entry name" value="VPS11_C"/>
    <property type="match status" value="1"/>
</dbReference>
<dbReference type="SUPFAM" id="SSF57850">
    <property type="entry name" value="RING/U-box"/>
    <property type="match status" value="1"/>
</dbReference>
<dbReference type="GO" id="GO:0030674">
    <property type="term" value="F:protein-macromolecule adaptor activity"/>
    <property type="evidence" value="ECO:0007669"/>
    <property type="project" value="TreeGrafter"/>
</dbReference>
<dbReference type="CDD" id="cd16688">
    <property type="entry name" value="RING-H2_Vps11"/>
    <property type="match status" value="1"/>
</dbReference>
<dbReference type="SMART" id="SM00320">
    <property type="entry name" value="WD40"/>
    <property type="match status" value="2"/>
</dbReference>
<dbReference type="InterPro" id="IPR024763">
    <property type="entry name" value="VPS11_C"/>
</dbReference>
<dbReference type="InterPro" id="IPR016024">
    <property type="entry name" value="ARM-type_fold"/>
</dbReference>
<evidence type="ECO:0000313" key="15">
    <source>
        <dbReference type="Proteomes" id="UP000294933"/>
    </source>
</evidence>
<keyword evidence="9" id="KW-0808">Transferase</keyword>
<dbReference type="PANTHER" id="PTHR23323:SF24">
    <property type="entry name" value="VACUOLAR PROTEIN SORTING-ASSOCIATED PROTEIN 11 HOMOLOG"/>
    <property type="match status" value="1"/>
</dbReference>
<dbReference type="GO" id="GO:0008270">
    <property type="term" value="F:zinc ion binding"/>
    <property type="evidence" value="ECO:0007669"/>
    <property type="project" value="UniProtKB-KW"/>
</dbReference>
<dbReference type="InterPro" id="IPR001680">
    <property type="entry name" value="WD40_rpt"/>
</dbReference>
<dbReference type="PROSITE" id="PS50089">
    <property type="entry name" value="ZF_RING_2"/>
    <property type="match status" value="1"/>
</dbReference>
<dbReference type="OrthoDB" id="26184at2759"/>
<dbReference type="PANTHER" id="PTHR23323">
    <property type="entry name" value="VACUOLAR PROTEIN SORTING-ASSOCIATED PROTEIN"/>
    <property type="match status" value="1"/>
</dbReference>
<keyword evidence="9" id="KW-0833">Ubl conjugation pathway</keyword>
<dbReference type="InterPro" id="IPR057307">
    <property type="entry name" value="PEP5_VPS11_N"/>
</dbReference>
<dbReference type="InterPro" id="IPR000547">
    <property type="entry name" value="Clathrin_H-chain/VPS_repeat"/>
</dbReference>
<gene>
    <name evidence="14" type="ORF">BD410DRAFT_789710</name>
</gene>
<evidence type="ECO:0000256" key="7">
    <source>
        <dbReference type="ARBA" id="ARBA00023136"/>
    </source>
</evidence>